<keyword evidence="3" id="KW-1185">Reference proteome</keyword>
<accession>A0A0R1VH18</accession>
<dbReference type="PANTHER" id="PTHR12526:SF630">
    <property type="entry name" value="GLYCOSYLTRANSFERASE"/>
    <property type="match status" value="1"/>
</dbReference>
<keyword evidence="2" id="KW-0328">Glycosyltransferase</keyword>
<dbReference type="AlphaFoldDB" id="A0A0R1VH18"/>
<evidence type="ECO:0000313" key="3">
    <source>
        <dbReference type="Proteomes" id="UP000051451"/>
    </source>
</evidence>
<name>A0A0R1VH18_9LACO</name>
<dbReference type="PATRIC" id="fig|1423750.3.peg.2009"/>
<keyword evidence="2" id="KW-0808">Transferase</keyword>
<dbReference type="RefSeq" id="WP_057872480.1">
    <property type="nucleotide sequence ID" value="NZ_AZGB01000026.1"/>
</dbReference>
<reference evidence="2 3" key="1">
    <citation type="journal article" date="2015" name="Genome Announc.">
        <title>Expanding the biotechnology potential of lactobacilli through comparative genomics of 213 strains and associated genera.</title>
        <authorList>
            <person name="Sun Z."/>
            <person name="Harris H.M."/>
            <person name="McCann A."/>
            <person name="Guo C."/>
            <person name="Argimon S."/>
            <person name="Zhang W."/>
            <person name="Yang X."/>
            <person name="Jeffery I.B."/>
            <person name="Cooney J.C."/>
            <person name="Kagawa T.F."/>
            <person name="Liu W."/>
            <person name="Song Y."/>
            <person name="Salvetti E."/>
            <person name="Wrobel A."/>
            <person name="Rasinkangas P."/>
            <person name="Parkhill J."/>
            <person name="Rea M.C."/>
            <person name="O'Sullivan O."/>
            <person name="Ritari J."/>
            <person name="Douillard F.P."/>
            <person name="Paul Ross R."/>
            <person name="Yang R."/>
            <person name="Briner A.E."/>
            <person name="Felis G.E."/>
            <person name="de Vos W.M."/>
            <person name="Barrangou R."/>
            <person name="Klaenhammer T.R."/>
            <person name="Caufield P.W."/>
            <person name="Cui Y."/>
            <person name="Zhang H."/>
            <person name="O'Toole P.W."/>
        </authorList>
    </citation>
    <scope>NUCLEOTIDE SEQUENCE [LARGE SCALE GENOMIC DNA]</scope>
    <source>
        <strain evidence="2 3">DSM 18630</strain>
    </source>
</reference>
<proteinExistence type="predicted"/>
<sequence>MKIALITQYLEGHGGTERVIAELLNHDLKNDYLVLVPRSGEHPEWLQWINRSTGQQVKICPPADETTQVKFISKNLLAYQPAIVLGLEGKANRLAAQLRQQYQLDYQIISWGHTSINETDFFNRQDLQFPDYHLAISSGIQKQLLAMGVPAAKIFLIYNPVTIISHQTIPAPPAGQPFHPIFIGRMILDGQKNIRLLFDGLKLLHIPWKLDMFGKGYDFPKVKQYAQKLGIAANISWHGWLPNPWQMVSQADGLLLSSKYEGFPMVLVEAISRGLPVISTNCPTGPQDIINHQNGILTPMDDAPAFAQACTWLYLNRQLYKRQQVQQTMRKFDVKNYIRHLEEIYRFVTGKTQKITFKLPDSDDPSKPTV</sequence>
<gene>
    <name evidence="2" type="ORF">FC89_GL001967</name>
</gene>
<dbReference type="SUPFAM" id="SSF53756">
    <property type="entry name" value="UDP-Glycosyltransferase/glycogen phosphorylase"/>
    <property type="match status" value="1"/>
</dbReference>
<dbReference type="EMBL" id="AZGB01000026">
    <property type="protein sequence ID" value="KRM04722.1"/>
    <property type="molecule type" value="Genomic_DNA"/>
</dbReference>
<protein>
    <submittedName>
        <fullName evidence="2">UDP-D-galactose (Glucosyl)lipopolysaccharide-1, 6-D-galactosyltransferase</fullName>
    </submittedName>
</protein>
<dbReference type="Gene3D" id="3.40.50.2000">
    <property type="entry name" value="Glycogen Phosphorylase B"/>
    <property type="match status" value="2"/>
</dbReference>
<dbReference type="OrthoDB" id="9787617at2"/>
<dbReference type="PANTHER" id="PTHR12526">
    <property type="entry name" value="GLYCOSYLTRANSFERASE"/>
    <property type="match status" value="1"/>
</dbReference>
<dbReference type="Pfam" id="PF00534">
    <property type="entry name" value="Glycos_transf_1"/>
    <property type="match status" value="1"/>
</dbReference>
<organism evidence="2 3">
    <name type="scientific">Liquorilactobacillus ghanensis DSM 18630</name>
    <dbReference type="NCBI Taxonomy" id="1423750"/>
    <lineage>
        <taxon>Bacteria</taxon>
        <taxon>Bacillati</taxon>
        <taxon>Bacillota</taxon>
        <taxon>Bacilli</taxon>
        <taxon>Lactobacillales</taxon>
        <taxon>Lactobacillaceae</taxon>
        <taxon>Liquorilactobacillus</taxon>
    </lineage>
</organism>
<dbReference type="CDD" id="cd03811">
    <property type="entry name" value="GT4_GT28_WabH-like"/>
    <property type="match status" value="1"/>
</dbReference>
<dbReference type="InterPro" id="IPR001296">
    <property type="entry name" value="Glyco_trans_1"/>
</dbReference>
<evidence type="ECO:0000313" key="2">
    <source>
        <dbReference type="EMBL" id="KRM04722.1"/>
    </source>
</evidence>
<dbReference type="Proteomes" id="UP000051451">
    <property type="component" value="Unassembled WGS sequence"/>
</dbReference>
<feature type="domain" description="Glycosyl transferase family 1" evidence="1">
    <location>
        <begin position="182"/>
        <end position="323"/>
    </location>
</feature>
<dbReference type="GO" id="GO:0016757">
    <property type="term" value="F:glycosyltransferase activity"/>
    <property type="evidence" value="ECO:0007669"/>
    <property type="project" value="UniProtKB-KW"/>
</dbReference>
<comment type="caution">
    <text evidence="2">The sequence shown here is derived from an EMBL/GenBank/DDBJ whole genome shotgun (WGS) entry which is preliminary data.</text>
</comment>
<dbReference type="STRING" id="1423750.FC89_GL001967"/>
<evidence type="ECO:0000259" key="1">
    <source>
        <dbReference type="Pfam" id="PF00534"/>
    </source>
</evidence>
<dbReference type="GeneID" id="98319762"/>